<accession>A0AA84ZQF1</accession>
<keyword evidence="2" id="KW-0067">ATP-binding</keyword>
<sequence>MLKAVRKEISYIVFITLPFFHSYYTYKMPLILLCGYPCSGKSTIVSLLADILKQHLPHYSILIVDEFKSGNLQSKITTNYDIRCDIYADSIKEREFRGQQKSEVERALTQSQSTIVIMDAPNYIKGYRYELYCMAKSHKHQQIVLFSDIPPEISEHWNSKINRYPDDLLSDMISRFERPQSTQRWDNPLITIEPHLWNSPSTDNMESVIIQIKQLLNNKGKGKIQPNKSTQLTIISSSNYLQNLEHITQQVVDHVLRSQTRGLSSVDLPMCFQNEHNRDVVLQITNSETKYTIGNLIRLKRRYIAVQRLKFDQLNTVSDNASIATNFLQFISFNGDLCDDEAS</sequence>
<evidence type="ECO:0000313" key="6">
    <source>
        <dbReference type="Proteomes" id="UP000050790"/>
    </source>
</evidence>
<evidence type="ECO:0000256" key="2">
    <source>
        <dbReference type="ARBA" id="ARBA00022840"/>
    </source>
</evidence>
<keyword evidence="1" id="KW-0547">Nucleotide-binding</keyword>
<keyword evidence="5" id="KW-0812">Transmembrane</keyword>
<dbReference type="CDD" id="cd02019">
    <property type="entry name" value="NK"/>
    <property type="match status" value="1"/>
</dbReference>
<dbReference type="GO" id="GO:0005524">
    <property type="term" value="F:ATP binding"/>
    <property type="evidence" value="ECO:0007669"/>
    <property type="project" value="UniProtKB-KW"/>
</dbReference>
<organism evidence="6 7">
    <name type="scientific">Schistosoma margrebowiei</name>
    <dbReference type="NCBI Taxonomy" id="48269"/>
    <lineage>
        <taxon>Eukaryota</taxon>
        <taxon>Metazoa</taxon>
        <taxon>Spiralia</taxon>
        <taxon>Lophotrochozoa</taxon>
        <taxon>Platyhelminthes</taxon>
        <taxon>Trematoda</taxon>
        <taxon>Digenea</taxon>
        <taxon>Strigeidida</taxon>
        <taxon>Schistosomatoidea</taxon>
        <taxon>Schistosomatidae</taxon>
        <taxon>Schistosoma</taxon>
    </lineage>
</organism>
<dbReference type="Gene3D" id="3.40.50.300">
    <property type="entry name" value="P-loop containing nucleotide triphosphate hydrolases"/>
    <property type="match status" value="1"/>
</dbReference>
<proteinExistence type="inferred from homology"/>
<dbReference type="InterPro" id="IPR013641">
    <property type="entry name" value="KTI12/PSTK"/>
</dbReference>
<evidence type="ECO:0000256" key="5">
    <source>
        <dbReference type="SAM" id="Phobius"/>
    </source>
</evidence>
<dbReference type="SUPFAM" id="SSF52540">
    <property type="entry name" value="P-loop containing nucleoside triphosphate hydrolases"/>
    <property type="match status" value="1"/>
</dbReference>
<keyword evidence="5" id="KW-0472">Membrane</keyword>
<dbReference type="Pfam" id="PF08433">
    <property type="entry name" value="KTI12"/>
    <property type="match status" value="1"/>
</dbReference>
<name>A0AA84ZQF1_9TREM</name>
<evidence type="ECO:0000313" key="7">
    <source>
        <dbReference type="WBParaSite" id="SMRG1_42860.1"/>
    </source>
</evidence>
<dbReference type="AlphaFoldDB" id="A0AA84ZQF1"/>
<dbReference type="WBParaSite" id="SMRG1_42860.1">
    <property type="protein sequence ID" value="SMRG1_42860.1"/>
    <property type="gene ID" value="SMRG1_42860"/>
</dbReference>
<dbReference type="PANTHER" id="PTHR12435">
    <property type="match status" value="1"/>
</dbReference>
<reference evidence="7" key="1">
    <citation type="submission" date="2023-11" db="UniProtKB">
        <authorList>
            <consortium name="WormBaseParasite"/>
        </authorList>
    </citation>
    <scope>IDENTIFICATION</scope>
</reference>
<evidence type="ECO:0000256" key="3">
    <source>
        <dbReference type="ARBA" id="ARBA00025768"/>
    </source>
</evidence>
<feature type="transmembrane region" description="Helical" evidence="5">
    <location>
        <begin position="9"/>
        <end position="26"/>
    </location>
</feature>
<dbReference type="Proteomes" id="UP000050790">
    <property type="component" value="Unassembled WGS sequence"/>
</dbReference>
<evidence type="ECO:0000256" key="1">
    <source>
        <dbReference type="ARBA" id="ARBA00022741"/>
    </source>
</evidence>
<dbReference type="InterPro" id="IPR027417">
    <property type="entry name" value="P-loop_NTPase"/>
</dbReference>
<comment type="similarity">
    <text evidence="3">Belongs to the KTI12 family.</text>
</comment>
<keyword evidence="5" id="KW-1133">Transmembrane helix</keyword>
<evidence type="ECO:0000256" key="4">
    <source>
        <dbReference type="ARBA" id="ARBA00026170"/>
    </source>
</evidence>
<protein>
    <recommendedName>
        <fullName evidence="4">Protein KTI12 homolog</fullName>
    </recommendedName>
</protein>